<proteinExistence type="predicted"/>
<name>A0A5B7GJ77_PORTR</name>
<dbReference type="EMBL" id="VSRR010014820">
    <property type="protein sequence ID" value="MPC57483.1"/>
    <property type="molecule type" value="Genomic_DNA"/>
</dbReference>
<organism evidence="2 3">
    <name type="scientific">Portunus trituberculatus</name>
    <name type="common">Swimming crab</name>
    <name type="synonym">Neptunus trituberculatus</name>
    <dbReference type="NCBI Taxonomy" id="210409"/>
    <lineage>
        <taxon>Eukaryota</taxon>
        <taxon>Metazoa</taxon>
        <taxon>Ecdysozoa</taxon>
        <taxon>Arthropoda</taxon>
        <taxon>Crustacea</taxon>
        <taxon>Multicrustacea</taxon>
        <taxon>Malacostraca</taxon>
        <taxon>Eumalacostraca</taxon>
        <taxon>Eucarida</taxon>
        <taxon>Decapoda</taxon>
        <taxon>Pleocyemata</taxon>
        <taxon>Brachyura</taxon>
        <taxon>Eubrachyura</taxon>
        <taxon>Portunoidea</taxon>
        <taxon>Portunidae</taxon>
        <taxon>Portuninae</taxon>
        <taxon>Portunus</taxon>
    </lineage>
</organism>
<sequence>MERDVRLASPHPTHARLPTPHHPTPARPDPSRPYQHRLSPPRVTTLRPQPPTLLTLVDPDKLAQAMKSTPETKRRRSATCRGACRHHTRLSLPLPHAGRPATPSPPVRAPALFLRETRTSLAAVGPRGVVVVTAEVVVVVAPVDVIADVTTVTPATVPALEVGTNAAAPIEAGLRGREWGGEGLGTGSVWRRNWKSCVSSGAPPRYARWRCSRAAGRQGSVKGIASPPGSRGSGGGPHMALLHRHGDTRGWPSACNMVRIEASVAGHW</sequence>
<evidence type="ECO:0000313" key="2">
    <source>
        <dbReference type="EMBL" id="MPC57483.1"/>
    </source>
</evidence>
<dbReference type="Proteomes" id="UP000324222">
    <property type="component" value="Unassembled WGS sequence"/>
</dbReference>
<dbReference type="AlphaFoldDB" id="A0A5B7GJ77"/>
<keyword evidence="3" id="KW-1185">Reference proteome</keyword>
<comment type="caution">
    <text evidence="2">The sequence shown here is derived from an EMBL/GenBank/DDBJ whole genome shotgun (WGS) entry which is preliminary data.</text>
</comment>
<evidence type="ECO:0000313" key="3">
    <source>
        <dbReference type="Proteomes" id="UP000324222"/>
    </source>
</evidence>
<reference evidence="2 3" key="1">
    <citation type="submission" date="2019-05" db="EMBL/GenBank/DDBJ databases">
        <title>Another draft genome of Portunus trituberculatus and its Hox gene families provides insights of decapod evolution.</title>
        <authorList>
            <person name="Jeong J.-H."/>
            <person name="Song I."/>
            <person name="Kim S."/>
            <person name="Choi T."/>
            <person name="Kim D."/>
            <person name="Ryu S."/>
            <person name="Kim W."/>
        </authorList>
    </citation>
    <scope>NUCLEOTIDE SEQUENCE [LARGE SCALE GENOMIC DNA]</scope>
    <source>
        <tissue evidence="2">Muscle</tissue>
    </source>
</reference>
<protein>
    <submittedName>
        <fullName evidence="2">Uncharacterized protein</fullName>
    </submittedName>
</protein>
<gene>
    <name evidence="2" type="ORF">E2C01_051463</name>
</gene>
<evidence type="ECO:0000256" key="1">
    <source>
        <dbReference type="SAM" id="MobiDB-lite"/>
    </source>
</evidence>
<accession>A0A5B7GJ77</accession>
<feature type="region of interest" description="Disordered" evidence="1">
    <location>
        <begin position="218"/>
        <end position="239"/>
    </location>
</feature>
<feature type="region of interest" description="Disordered" evidence="1">
    <location>
        <begin position="1"/>
        <end position="53"/>
    </location>
</feature>
<feature type="compositionally biased region" description="Low complexity" evidence="1">
    <location>
        <begin position="40"/>
        <end position="53"/>
    </location>
</feature>